<sequence>MPSSGGELSGAWNFRDVSEETGIAPGRLYRASELSKLDDRGREALTGYGVTDVADLRTARELERHGPGLVPAGVEIHHLPFVETMASDGESPHEHAFQRMMTDKPDDEPVAEAAARYMSEEYGRIAAAPLAQRAVKTVITLLGTDRAVLAHCFAGKDRTGFTVAVVLEAAGVERDAVMSDYLRSNVAVPQLRESILESVRARAAEAPEIMELAEARLTDAVLGVREQYLDIARRTIDSEFGSLNGYLTAAGVTDDDVARLRKALNG</sequence>
<keyword evidence="2" id="KW-1185">Reference proteome</keyword>
<dbReference type="GO" id="GO:0004725">
    <property type="term" value="F:protein tyrosine phosphatase activity"/>
    <property type="evidence" value="ECO:0007669"/>
    <property type="project" value="UniProtKB-EC"/>
</dbReference>
<dbReference type="Proteomes" id="UP000550501">
    <property type="component" value="Unassembled WGS sequence"/>
</dbReference>
<dbReference type="AlphaFoldDB" id="A0A839PZK0"/>
<evidence type="ECO:0000313" key="1">
    <source>
        <dbReference type="EMBL" id="MBB2988917.1"/>
    </source>
</evidence>
<evidence type="ECO:0000313" key="2">
    <source>
        <dbReference type="Proteomes" id="UP000550501"/>
    </source>
</evidence>
<dbReference type="EC" id="3.1.3.48" evidence="1"/>
<proteinExistence type="predicted"/>
<protein>
    <submittedName>
        <fullName evidence="1">Protein-tyrosine phosphatase</fullName>
        <ecNumber evidence="1">3.1.3.48</ecNumber>
    </submittedName>
</protein>
<dbReference type="SUPFAM" id="SSF52799">
    <property type="entry name" value="(Phosphotyrosine protein) phosphatases II"/>
    <property type="match status" value="1"/>
</dbReference>
<dbReference type="EMBL" id="JACHVU010000001">
    <property type="protein sequence ID" value="MBB2988917.1"/>
    <property type="molecule type" value="Genomic_DNA"/>
</dbReference>
<reference evidence="1 2" key="1">
    <citation type="submission" date="2020-08" db="EMBL/GenBank/DDBJ databases">
        <title>The Agave Microbiome: Exploring the role of microbial communities in plant adaptations to desert environments.</title>
        <authorList>
            <person name="Partida-Martinez L.P."/>
        </authorList>
    </citation>
    <scope>NUCLEOTIDE SEQUENCE [LARGE SCALE GENOMIC DNA]</scope>
    <source>
        <strain evidence="1 2">AT2.18</strain>
    </source>
</reference>
<keyword evidence="1" id="KW-0378">Hydrolase</keyword>
<dbReference type="InterPro" id="IPR026893">
    <property type="entry name" value="Tyr/Ser_Pase_IphP-type"/>
</dbReference>
<dbReference type="InterPro" id="IPR029021">
    <property type="entry name" value="Prot-tyrosine_phosphatase-like"/>
</dbReference>
<dbReference type="RefSeq" id="WP_183466197.1">
    <property type="nucleotide sequence ID" value="NZ_JACHVU010000001.1"/>
</dbReference>
<accession>A0A839PZK0</accession>
<organism evidence="1 2">
    <name type="scientific">Mycolicibacterium iranicum</name>
    <name type="common">Mycobacterium iranicum</name>
    <dbReference type="NCBI Taxonomy" id="912594"/>
    <lineage>
        <taxon>Bacteria</taxon>
        <taxon>Bacillati</taxon>
        <taxon>Actinomycetota</taxon>
        <taxon>Actinomycetes</taxon>
        <taxon>Mycobacteriales</taxon>
        <taxon>Mycobacteriaceae</taxon>
        <taxon>Mycolicibacterium</taxon>
    </lineage>
</organism>
<comment type="caution">
    <text evidence="1">The sequence shown here is derived from an EMBL/GenBank/DDBJ whole genome shotgun (WGS) entry which is preliminary data.</text>
</comment>
<gene>
    <name evidence="1" type="ORF">FHR72_000374</name>
</gene>
<name>A0A839PZK0_MYCIR</name>
<dbReference type="Gene3D" id="3.90.190.10">
    <property type="entry name" value="Protein tyrosine phosphatase superfamily"/>
    <property type="match status" value="1"/>
</dbReference>
<dbReference type="Pfam" id="PF13350">
    <property type="entry name" value="Y_phosphatase3"/>
    <property type="match status" value="1"/>
</dbReference>